<evidence type="ECO:0000256" key="3">
    <source>
        <dbReference type="ARBA" id="ARBA00022801"/>
    </source>
</evidence>
<dbReference type="Proteomes" id="UP000007110">
    <property type="component" value="Unassembled WGS sequence"/>
</dbReference>
<dbReference type="CDD" id="cd04759">
    <property type="entry name" value="Rib_hydrolase"/>
    <property type="match status" value="1"/>
</dbReference>
<name>A0A7M7NLE1_STRPU</name>
<dbReference type="AlphaFoldDB" id="A0A7M7NLE1"/>
<dbReference type="GO" id="GO:0016849">
    <property type="term" value="F:phosphorus-oxygen lyase activity"/>
    <property type="evidence" value="ECO:0000318"/>
    <property type="project" value="GO_Central"/>
</dbReference>
<keyword evidence="7" id="KW-1185">Reference proteome</keyword>
<reference evidence="7" key="1">
    <citation type="submission" date="2015-02" db="EMBL/GenBank/DDBJ databases">
        <title>Genome sequencing for Strongylocentrotus purpuratus.</title>
        <authorList>
            <person name="Murali S."/>
            <person name="Liu Y."/>
            <person name="Vee V."/>
            <person name="English A."/>
            <person name="Wang M."/>
            <person name="Skinner E."/>
            <person name="Han Y."/>
            <person name="Muzny D.M."/>
            <person name="Worley K.C."/>
            <person name="Gibbs R.A."/>
        </authorList>
    </citation>
    <scope>NUCLEOTIDE SEQUENCE</scope>
</reference>
<dbReference type="Gene3D" id="1.20.82.10">
    <property type="entry name" value="ADP Ribosyl Cyclase, Chain A, domain 1"/>
    <property type="match status" value="1"/>
</dbReference>
<dbReference type="GeneID" id="592793"/>
<dbReference type="PANTHER" id="PTHR10912">
    <property type="entry name" value="ADP-RIBOSYL CYCLASE"/>
    <property type="match status" value="1"/>
</dbReference>
<evidence type="ECO:0000313" key="6">
    <source>
        <dbReference type="EnsemblMetazoa" id="XP_030838241"/>
    </source>
</evidence>
<dbReference type="GO" id="GO:0030890">
    <property type="term" value="P:positive regulation of B cell proliferation"/>
    <property type="evidence" value="ECO:0000318"/>
    <property type="project" value="GO_Central"/>
</dbReference>
<dbReference type="KEGG" id="spu:592793"/>
<keyword evidence="2" id="KW-0808">Transferase</keyword>
<proteinExistence type="inferred from homology"/>
<evidence type="ECO:0000313" key="7">
    <source>
        <dbReference type="Proteomes" id="UP000007110"/>
    </source>
</evidence>
<reference evidence="6" key="2">
    <citation type="submission" date="2021-01" db="UniProtKB">
        <authorList>
            <consortium name="EnsemblMetazoa"/>
        </authorList>
    </citation>
    <scope>IDENTIFICATION</scope>
</reference>
<dbReference type="GO" id="GO:0016740">
    <property type="term" value="F:transferase activity"/>
    <property type="evidence" value="ECO:0007669"/>
    <property type="project" value="UniProtKB-KW"/>
</dbReference>
<organism evidence="6 7">
    <name type="scientific">Strongylocentrotus purpuratus</name>
    <name type="common">Purple sea urchin</name>
    <dbReference type="NCBI Taxonomy" id="7668"/>
    <lineage>
        <taxon>Eukaryota</taxon>
        <taxon>Metazoa</taxon>
        <taxon>Echinodermata</taxon>
        <taxon>Eleutherozoa</taxon>
        <taxon>Echinozoa</taxon>
        <taxon>Echinoidea</taxon>
        <taxon>Euechinoidea</taxon>
        <taxon>Echinacea</taxon>
        <taxon>Camarodonta</taxon>
        <taxon>Echinidea</taxon>
        <taxon>Strongylocentrotidae</taxon>
        <taxon>Strongylocentrotus</taxon>
    </lineage>
</organism>
<dbReference type="FunFam" id="1.20.82.10:FF:000004">
    <property type="entry name" value="Uncharacterized protein"/>
    <property type="match status" value="1"/>
</dbReference>
<dbReference type="GO" id="GO:0005886">
    <property type="term" value="C:plasma membrane"/>
    <property type="evidence" value="ECO:0000318"/>
    <property type="project" value="GO_Central"/>
</dbReference>
<dbReference type="InterPro" id="IPR003193">
    <property type="entry name" value="ADP-ribosyl_cyclase"/>
</dbReference>
<dbReference type="Pfam" id="PF02267">
    <property type="entry name" value="Rib_hydrolayse"/>
    <property type="match status" value="1"/>
</dbReference>
<dbReference type="Gene3D" id="3.40.50.720">
    <property type="entry name" value="NAD(P)-binding Rossmann-like Domain"/>
    <property type="match status" value="1"/>
</dbReference>
<dbReference type="RefSeq" id="XP_030838241.1">
    <property type="nucleotide sequence ID" value="XM_030982381.1"/>
</dbReference>
<dbReference type="EnsemblMetazoa" id="XM_030982381">
    <property type="protein sequence ID" value="XP_030838241"/>
    <property type="gene ID" value="LOC592793"/>
</dbReference>
<evidence type="ECO:0000256" key="1">
    <source>
        <dbReference type="ARBA" id="ARBA00005406"/>
    </source>
</evidence>
<dbReference type="InParanoid" id="A0A7M7NLE1"/>
<dbReference type="OrthoDB" id="9944984at2759"/>
<accession>A0A7M7NLE1</accession>
<dbReference type="OMA" id="SCQTCAN"/>
<evidence type="ECO:0008006" key="8">
    <source>
        <dbReference type="Google" id="ProtNLM"/>
    </source>
</evidence>
<evidence type="ECO:0000256" key="2">
    <source>
        <dbReference type="ARBA" id="ARBA00022679"/>
    </source>
</evidence>
<keyword evidence="5" id="KW-1015">Disulfide bond</keyword>
<sequence>MHSLYGLSPSAPAYINKAFVLVIVAASLVVNSSGVLLPSDLGDGTTPNLKAIFLGRCYDCEYCSEEQAGLYNCSGLWDAFSSSFSYQEPCNSVPEDFDDFVSMAFVPLADNQTLFYSGMYSIAMAIGRQSSDFTNIELTMLGGLVDGMTFCGMVDAPGINYDACPTFDSCENDVDALWKESSQYFAGQASGEVTVILDGSRADGAYRPKSFFRPQEVANLDPAKVTSLTAYVVHSLNGDVTEKCVTGSLLQLQEDVATRELNLNALTIQASLATFNASRIQDTKHVDPKQIRPPRLSARQRF</sequence>
<evidence type="ECO:0000256" key="5">
    <source>
        <dbReference type="ARBA" id="ARBA00023157"/>
    </source>
</evidence>
<dbReference type="PANTHER" id="PTHR10912:SF7">
    <property type="entry name" value="ADP-RIBOSYL CYCLASE_CYCLIC ADP-RIBOSE HYDROLASE"/>
    <property type="match status" value="1"/>
</dbReference>
<evidence type="ECO:0000256" key="4">
    <source>
        <dbReference type="ARBA" id="ARBA00023027"/>
    </source>
</evidence>
<keyword evidence="4" id="KW-0520">NAD</keyword>
<dbReference type="GO" id="GO:0061809">
    <property type="term" value="F:NAD+ nucleosidase activity, cyclic ADP-ribose generating"/>
    <property type="evidence" value="ECO:0007669"/>
    <property type="project" value="InterPro"/>
</dbReference>
<protein>
    <recommendedName>
        <fullName evidence="8">ADP-ribosyl cyclase/cyclic ADP-ribose hydrolase</fullName>
    </recommendedName>
</protein>
<dbReference type="SUPFAM" id="SSF52309">
    <property type="entry name" value="N-(deoxy)ribosyltransferase-like"/>
    <property type="match status" value="1"/>
</dbReference>
<keyword evidence="3" id="KW-0378">Hydrolase</keyword>
<comment type="similarity">
    <text evidence="1">Belongs to the ADP-ribosyl cyclase family.</text>
</comment>